<comment type="caution">
    <text evidence="2">The sequence shown here is derived from an EMBL/GenBank/DDBJ whole genome shotgun (WGS) entry which is preliminary data.</text>
</comment>
<evidence type="ECO:0000256" key="1">
    <source>
        <dbReference type="SAM" id="MobiDB-lite"/>
    </source>
</evidence>
<feature type="region of interest" description="Disordered" evidence="1">
    <location>
        <begin position="64"/>
        <end position="83"/>
    </location>
</feature>
<proteinExistence type="predicted"/>
<evidence type="ECO:0000313" key="2">
    <source>
        <dbReference type="EMBL" id="KAK4748423.1"/>
    </source>
</evidence>
<reference evidence="2 3" key="1">
    <citation type="journal article" date="2023" name="Hortic Res">
        <title>Pangenome of water caltrop reveals structural variations and asymmetric subgenome divergence after allopolyploidization.</title>
        <authorList>
            <person name="Zhang X."/>
            <person name="Chen Y."/>
            <person name="Wang L."/>
            <person name="Yuan Y."/>
            <person name="Fang M."/>
            <person name="Shi L."/>
            <person name="Lu R."/>
            <person name="Comes H.P."/>
            <person name="Ma Y."/>
            <person name="Chen Y."/>
            <person name="Huang G."/>
            <person name="Zhou Y."/>
            <person name="Zheng Z."/>
            <person name="Qiu Y."/>
        </authorList>
    </citation>
    <scope>NUCLEOTIDE SEQUENCE [LARGE SCALE GENOMIC DNA]</scope>
    <source>
        <tissue evidence="2">Roots</tissue>
    </source>
</reference>
<dbReference type="AlphaFoldDB" id="A0AAN7GPE9"/>
<dbReference type="Proteomes" id="UP001345219">
    <property type="component" value="Chromosome 12"/>
</dbReference>
<accession>A0AAN7GPE9</accession>
<dbReference type="EMBL" id="JAXIOK010000019">
    <property type="protein sequence ID" value="KAK4748423.1"/>
    <property type="molecule type" value="Genomic_DNA"/>
</dbReference>
<name>A0AAN7GPE9_9MYRT</name>
<evidence type="ECO:0000313" key="3">
    <source>
        <dbReference type="Proteomes" id="UP001345219"/>
    </source>
</evidence>
<protein>
    <submittedName>
        <fullName evidence="2">Uncharacterized protein</fullName>
    </submittedName>
</protein>
<organism evidence="2 3">
    <name type="scientific">Trapa incisa</name>
    <dbReference type="NCBI Taxonomy" id="236973"/>
    <lineage>
        <taxon>Eukaryota</taxon>
        <taxon>Viridiplantae</taxon>
        <taxon>Streptophyta</taxon>
        <taxon>Embryophyta</taxon>
        <taxon>Tracheophyta</taxon>
        <taxon>Spermatophyta</taxon>
        <taxon>Magnoliopsida</taxon>
        <taxon>eudicotyledons</taxon>
        <taxon>Gunneridae</taxon>
        <taxon>Pentapetalae</taxon>
        <taxon>rosids</taxon>
        <taxon>malvids</taxon>
        <taxon>Myrtales</taxon>
        <taxon>Lythraceae</taxon>
        <taxon>Trapa</taxon>
    </lineage>
</organism>
<keyword evidence="3" id="KW-1185">Reference proteome</keyword>
<gene>
    <name evidence="2" type="ORF">SAY87_015009</name>
</gene>
<sequence length="122" mass="14090">MDMFDLIPQARKLSPFHFQFIKNHVQRKKITSNYSRNNYSRALDSKSAKYQLNYQMISPELQQSSQRQFDGFPSGLNRSDSILGHCEETTPKKRSSTGARQVQGYIPAALCSERQISSTQRR</sequence>